<dbReference type="OrthoDB" id="10569010at2759"/>
<evidence type="ECO:0000256" key="1">
    <source>
        <dbReference type="SAM" id="MobiDB-lite"/>
    </source>
</evidence>
<evidence type="ECO:0000313" key="3">
    <source>
        <dbReference type="Proteomes" id="UP000031516"/>
    </source>
</evidence>
<protein>
    <submittedName>
        <fullName evidence="2">WGS project CCBQ000000000 data, contig 00102</fullName>
    </submittedName>
</protein>
<accession>A0A0A8L6I2</accession>
<dbReference type="AlphaFoldDB" id="A0A0A8L6I2"/>
<dbReference type="EMBL" id="CCBQ010000027">
    <property type="protein sequence ID" value="CDO93855.1"/>
    <property type="molecule type" value="Genomic_DNA"/>
</dbReference>
<gene>
    <name evidence="2" type="ORF">KLDO_g2143</name>
</gene>
<dbReference type="Proteomes" id="UP000031516">
    <property type="component" value="Unassembled WGS sequence"/>
</dbReference>
<evidence type="ECO:0000313" key="2">
    <source>
        <dbReference type="EMBL" id="CDO93855.1"/>
    </source>
</evidence>
<feature type="compositionally biased region" description="Acidic residues" evidence="1">
    <location>
        <begin position="50"/>
        <end position="59"/>
    </location>
</feature>
<feature type="region of interest" description="Disordered" evidence="1">
    <location>
        <begin position="37"/>
        <end position="71"/>
    </location>
</feature>
<proteinExistence type="predicted"/>
<keyword evidence="3" id="KW-1185">Reference proteome</keyword>
<organism evidence="2 3">
    <name type="scientific">Kluyveromyces dobzhanskii CBS 2104</name>
    <dbReference type="NCBI Taxonomy" id="1427455"/>
    <lineage>
        <taxon>Eukaryota</taxon>
        <taxon>Fungi</taxon>
        <taxon>Dikarya</taxon>
        <taxon>Ascomycota</taxon>
        <taxon>Saccharomycotina</taxon>
        <taxon>Saccharomycetes</taxon>
        <taxon>Saccharomycetales</taxon>
        <taxon>Saccharomycetaceae</taxon>
        <taxon>Kluyveromyces</taxon>
    </lineage>
</organism>
<sequence length="100" mass="10665">MGISDASSVELRKEVEAASVLISKLEVYSLYDIHTPKERNFGPVFGLDPEPSDSDDSGDSGDSGDSAGTAVASQGEEYGWSILGKVIHKSKKLLPKLPKK</sequence>
<reference evidence="2 3" key="1">
    <citation type="submission" date="2014-03" db="EMBL/GenBank/DDBJ databases">
        <title>The genome of Kluyveromyces dobzhanskii.</title>
        <authorList>
            <person name="Nystedt B."/>
            <person name="Astrom S."/>
        </authorList>
    </citation>
    <scope>NUCLEOTIDE SEQUENCE [LARGE SCALE GENOMIC DNA]</scope>
    <source>
        <strain evidence="2 3">CBS 2104</strain>
    </source>
</reference>
<comment type="caution">
    <text evidence="2">The sequence shown here is derived from an EMBL/GenBank/DDBJ whole genome shotgun (WGS) entry which is preliminary data.</text>
</comment>
<name>A0A0A8L6I2_9SACH</name>